<sequence length="736" mass="80779">MSQLRFWLQFAALNKDPSCLEDLSNASVFSSSVDSLSDIPDTPDFLQADSLNEVPTIWDVSTTSTTHDKLFIPSGPFSAPEDPVTSLSSTPLLISYQSHSQPEEEEGEEEEETEELGHAETYADYVPSKCKCLGQGWHGDTAKKTGGFIIHSVGRQEQVVRAVDEWHPAGHSSFVMCQVCLPSAPCPAKIGKQHPDRVVETSTLSSVPPPDITYTLALPTSDNGTLSALQLEAITYACQQHEVLLPSGQRAGFLIGDGAGVGKGRTVAGIIMENYLRGRKKALWFSASNDLKYDAERDLRDIEAPGIAVHALSKIKYGDNTTSEGVLFATYSALIGESQAGGQHRTRLRQILQWCGEGFDGVIVFDECHKAKNASSTKMGKAVLDLQSKLPQARVVYASATGASEPRNMIYMSRLGIWGEGTPFRTFEEFLHAIEKRGVGAMEIVAMDMKVSGMYIARQLSFSGVTFRIEEIPLSPAFQQVYNRAARLWAEALSVFQQAADWIGLESRKSLWGQFWSAHQRFFKYLCIAAKVHRLVELAQQELSRDKCVVIGLQSTGEARTREVLDENEGRLDCFVSAAEGVFLSLIQKHFPSTRRRRDRGGGKRKRRPRGRGPKASRLSLEAAGVIRISDGSSTESDAGLDSDFNSSPESLVDDDVVIVDAPTLPTDDRGSLYPLQRDLQGPGVMERVERLKQGLLAKVRALGRELPVNTLDQLIHQLGGPECVAEVSLAAHRQL</sequence>
<dbReference type="GeneTree" id="ENSGT00940000159946"/>
<evidence type="ECO:0000256" key="5">
    <source>
        <dbReference type="ARBA" id="ARBA00063805"/>
    </source>
</evidence>
<evidence type="ECO:0000256" key="4">
    <source>
        <dbReference type="ARBA" id="ARBA00055221"/>
    </source>
</evidence>
<protein>
    <recommendedName>
        <fullName evidence="6">Protein strawberry notch homolog 2</fullName>
    </recommendedName>
</protein>
<feature type="domain" description="Strawberry notch AAA" evidence="8">
    <location>
        <begin position="193"/>
        <end position="484"/>
    </location>
</feature>
<keyword evidence="10" id="KW-1185">Reference proteome</keyword>
<dbReference type="GO" id="GO:0030316">
    <property type="term" value="P:osteoclast differentiation"/>
    <property type="evidence" value="ECO:0007669"/>
    <property type="project" value="TreeGrafter"/>
</dbReference>
<evidence type="ECO:0000256" key="1">
    <source>
        <dbReference type="ARBA" id="ARBA00006992"/>
    </source>
</evidence>
<name>A0A8C6GEZ9_MUSSI</name>
<keyword evidence="2" id="KW-0805">Transcription regulation</keyword>
<comment type="subunit">
    <text evidence="5">Interacts with TAL1; this interaction inhibits TAL1 occupancy of the DCSTAMP promoter, leading to the activation of the DCSTAMP promoter by the transcription factor MITF.</text>
</comment>
<dbReference type="AlphaFoldDB" id="A0A8C6GEZ9"/>
<evidence type="ECO:0000256" key="2">
    <source>
        <dbReference type="ARBA" id="ARBA00023015"/>
    </source>
</evidence>
<dbReference type="GO" id="GO:0031490">
    <property type="term" value="F:chromatin DNA binding"/>
    <property type="evidence" value="ECO:0007669"/>
    <property type="project" value="TreeGrafter"/>
</dbReference>
<dbReference type="InterPro" id="IPR027417">
    <property type="entry name" value="P-loop_NTPase"/>
</dbReference>
<dbReference type="Proteomes" id="UP000694415">
    <property type="component" value="Unplaced"/>
</dbReference>
<accession>A0A8C6GEZ9</accession>
<dbReference type="FunFam" id="3.40.50.300:FF:000342">
    <property type="entry name" value="Protein strawberry notch homolog 2"/>
    <property type="match status" value="1"/>
</dbReference>
<dbReference type="InterPro" id="IPR039187">
    <property type="entry name" value="SNO_AAA"/>
</dbReference>
<dbReference type="GO" id="GO:0002281">
    <property type="term" value="P:macrophage activation involved in immune response"/>
    <property type="evidence" value="ECO:0007669"/>
    <property type="project" value="TreeGrafter"/>
</dbReference>
<dbReference type="InterPro" id="IPR026741">
    <property type="entry name" value="SNO"/>
</dbReference>
<evidence type="ECO:0000313" key="10">
    <source>
        <dbReference type="Proteomes" id="UP000694415"/>
    </source>
</evidence>
<organism evidence="9 10">
    <name type="scientific">Mus spicilegus</name>
    <name type="common">Mound-building mouse</name>
    <dbReference type="NCBI Taxonomy" id="10103"/>
    <lineage>
        <taxon>Eukaryota</taxon>
        <taxon>Metazoa</taxon>
        <taxon>Chordata</taxon>
        <taxon>Craniata</taxon>
        <taxon>Vertebrata</taxon>
        <taxon>Euteleostomi</taxon>
        <taxon>Mammalia</taxon>
        <taxon>Eutheria</taxon>
        <taxon>Euarchontoglires</taxon>
        <taxon>Glires</taxon>
        <taxon>Rodentia</taxon>
        <taxon>Myomorpha</taxon>
        <taxon>Muroidea</taxon>
        <taxon>Muridae</taxon>
        <taxon>Murinae</taxon>
        <taxon>Mus</taxon>
        <taxon>Mus</taxon>
    </lineage>
</organism>
<feature type="compositionally biased region" description="Acidic residues" evidence="7">
    <location>
        <begin position="103"/>
        <end position="114"/>
    </location>
</feature>
<dbReference type="Gene3D" id="3.40.50.300">
    <property type="entry name" value="P-loop containing nucleotide triphosphate hydrolases"/>
    <property type="match status" value="1"/>
</dbReference>
<dbReference type="Ensembl" id="ENSMSIT00000006392.1">
    <property type="protein sequence ID" value="ENSMSIP00000005041.1"/>
    <property type="gene ID" value="ENSMSIG00000004441.1"/>
</dbReference>
<dbReference type="Pfam" id="PF13872">
    <property type="entry name" value="AAA_34"/>
    <property type="match status" value="1"/>
</dbReference>
<proteinExistence type="inferred from homology"/>
<comment type="function">
    <text evidence="4">Acts as a transcriptional coregulator, that can have both coactivator and corepressor functions. Inhibits the DCSTAMP-repressive activity of TAL1, hence enhancing the access of the transcription factor MITF to the DC-STAMP promoter in osteoclast. Plays a role in bone homeostasis; required as a positive regulator in TNFSF11//RANKL-mediated osteoclast fusion via a DCSTAMP-dependent pathway. May also be required in the regulation of osteoblast differentiation. Involved in the transcriptional corepression of NF-kappaB in macrophages. Plays a role as a regulator in the pro-inflammatory cascade.</text>
</comment>
<dbReference type="GO" id="GO:0050727">
    <property type="term" value="P:regulation of inflammatory response"/>
    <property type="evidence" value="ECO:0007669"/>
    <property type="project" value="TreeGrafter"/>
</dbReference>
<reference evidence="9" key="2">
    <citation type="submission" date="2025-09" db="UniProtKB">
        <authorList>
            <consortium name="Ensembl"/>
        </authorList>
    </citation>
    <scope>IDENTIFICATION</scope>
</reference>
<evidence type="ECO:0000259" key="8">
    <source>
        <dbReference type="Pfam" id="PF13872"/>
    </source>
</evidence>
<dbReference type="GO" id="GO:0045892">
    <property type="term" value="P:negative regulation of DNA-templated transcription"/>
    <property type="evidence" value="ECO:0007669"/>
    <property type="project" value="TreeGrafter"/>
</dbReference>
<evidence type="ECO:0000256" key="3">
    <source>
        <dbReference type="ARBA" id="ARBA00023163"/>
    </source>
</evidence>
<feature type="compositionally biased region" description="Basic residues" evidence="7">
    <location>
        <begin position="593"/>
        <end position="615"/>
    </location>
</feature>
<feature type="region of interest" description="Disordered" evidence="7">
    <location>
        <begin position="593"/>
        <end position="617"/>
    </location>
</feature>
<dbReference type="GO" id="GO:0005634">
    <property type="term" value="C:nucleus"/>
    <property type="evidence" value="ECO:0007669"/>
    <property type="project" value="TreeGrafter"/>
</dbReference>
<keyword evidence="3" id="KW-0804">Transcription</keyword>
<feature type="region of interest" description="Disordered" evidence="7">
    <location>
        <begin position="96"/>
        <end position="117"/>
    </location>
</feature>
<evidence type="ECO:0000313" key="9">
    <source>
        <dbReference type="Ensembl" id="ENSMSIP00000005041.1"/>
    </source>
</evidence>
<dbReference type="SUPFAM" id="SSF52540">
    <property type="entry name" value="P-loop containing nucleoside triphosphate hydrolases"/>
    <property type="match status" value="1"/>
</dbReference>
<dbReference type="PANTHER" id="PTHR12706">
    <property type="entry name" value="STRAWBERRY NOTCH-RELATED"/>
    <property type="match status" value="1"/>
</dbReference>
<dbReference type="GO" id="GO:0045944">
    <property type="term" value="P:positive regulation of transcription by RNA polymerase II"/>
    <property type="evidence" value="ECO:0007669"/>
    <property type="project" value="TreeGrafter"/>
</dbReference>
<comment type="similarity">
    <text evidence="1">Belongs to the SBNO family.</text>
</comment>
<dbReference type="GO" id="GO:0042393">
    <property type="term" value="F:histone binding"/>
    <property type="evidence" value="ECO:0007669"/>
    <property type="project" value="TreeGrafter"/>
</dbReference>
<dbReference type="PANTHER" id="PTHR12706:SF5">
    <property type="entry name" value="PROTEIN STRAWBERRY NOTCH HOMOLOG 2"/>
    <property type="match status" value="1"/>
</dbReference>
<reference evidence="9" key="1">
    <citation type="submission" date="2025-08" db="UniProtKB">
        <authorList>
            <consortium name="Ensembl"/>
        </authorList>
    </citation>
    <scope>IDENTIFICATION</scope>
</reference>
<dbReference type="GO" id="GO:0071354">
    <property type="term" value="P:cellular response to interleukin-6"/>
    <property type="evidence" value="ECO:0007669"/>
    <property type="project" value="UniProtKB-ARBA"/>
</dbReference>
<evidence type="ECO:0000256" key="7">
    <source>
        <dbReference type="SAM" id="MobiDB-lite"/>
    </source>
</evidence>
<evidence type="ECO:0000256" key="6">
    <source>
        <dbReference type="ARBA" id="ARBA00073423"/>
    </source>
</evidence>